<evidence type="ECO:0000313" key="3">
    <source>
        <dbReference type="Proteomes" id="UP000033556"/>
    </source>
</evidence>
<dbReference type="EMBL" id="LANR01000001">
    <property type="protein sequence ID" value="KJV61314.1"/>
    <property type="molecule type" value="Genomic_DNA"/>
</dbReference>
<keyword evidence="1" id="KW-1133">Transmembrane helix</keyword>
<organism evidence="2 3">
    <name type="scientific">Rickettsia amblyommatis str. Ac/Pa</name>
    <dbReference type="NCBI Taxonomy" id="1359164"/>
    <lineage>
        <taxon>Bacteria</taxon>
        <taxon>Pseudomonadati</taxon>
        <taxon>Pseudomonadota</taxon>
        <taxon>Alphaproteobacteria</taxon>
        <taxon>Rickettsiales</taxon>
        <taxon>Rickettsiaceae</taxon>
        <taxon>Rickettsieae</taxon>
        <taxon>Rickettsia</taxon>
        <taxon>spotted fever group</taxon>
    </lineage>
</organism>
<evidence type="ECO:0000256" key="1">
    <source>
        <dbReference type="SAM" id="Phobius"/>
    </source>
</evidence>
<protein>
    <submittedName>
        <fullName evidence="2">Uncharacterized protein</fullName>
    </submittedName>
</protein>
<dbReference type="PATRIC" id="fig|1359164.3.peg.314"/>
<sequence>MQDTSSITVIFCNAVIIKRSYMIFCYSFAVFASFFSDSLRKWQLVTITSDFNC</sequence>
<dbReference type="AlphaFoldDB" id="A0A0F3N337"/>
<reference evidence="2 3" key="1">
    <citation type="submission" date="2015-01" db="EMBL/GenBank/DDBJ databases">
        <title>Genome Sequencing of Rickettsiales.</title>
        <authorList>
            <person name="Daugherty S.C."/>
            <person name="Su Q."/>
            <person name="Abolude K."/>
            <person name="Beier-Sexton M."/>
            <person name="Carlyon J.A."/>
            <person name="Carter R."/>
            <person name="Day N.P."/>
            <person name="Dumler S.J."/>
            <person name="Dyachenko V."/>
            <person name="Godinez A."/>
            <person name="Kurtti T.J."/>
            <person name="Lichay M."/>
            <person name="Mullins K.E."/>
            <person name="Ott S."/>
            <person name="Pappas-Brown V."/>
            <person name="Paris D.H."/>
            <person name="Patel P."/>
            <person name="Richards A.L."/>
            <person name="Sadzewicz L."/>
            <person name="Sears K."/>
            <person name="Seidman D."/>
            <person name="Sengamalay N."/>
            <person name="Stenos J."/>
            <person name="Tallon L.J."/>
            <person name="Vincent G."/>
            <person name="Fraser C.M."/>
            <person name="Munderloh U."/>
            <person name="Dunning-Hotopp J.C."/>
        </authorList>
    </citation>
    <scope>NUCLEOTIDE SEQUENCE [LARGE SCALE GENOMIC DNA]</scope>
    <source>
        <strain evidence="2 3">Ac/Pa</strain>
    </source>
</reference>
<proteinExistence type="predicted"/>
<accession>A0A0F3N337</accession>
<feature type="transmembrane region" description="Helical" evidence="1">
    <location>
        <begin position="6"/>
        <end position="35"/>
    </location>
</feature>
<name>A0A0F3N337_RICAM</name>
<dbReference type="Proteomes" id="UP000033556">
    <property type="component" value="Unassembled WGS sequence"/>
</dbReference>
<comment type="caution">
    <text evidence="2">The sequence shown here is derived from an EMBL/GenBank/DDBJ whole genome shotgun (WGS) entry which is preliminary data.</text>
</comment>
<keyword evidence="1" id="KW-0812">Transmembrane</keyword>
<gene>
    <name evidence="2" type="ORF">APHACPA_0318</name>
</gene>
<keyword evidence="1" id="KW-0472">Membrane</keyword>
<evidence type="ECO:0000313" key="2">
    <source>
        <dbReference type="EMBL" id="KJV61314.1"/>
    </source>
</evidence>
<keyword evidence="3" id="KW-1185">Reference proteome</keyword>